<evidence type="ECO:0000313" key="3">
    <source>
        <dbReference type="Proteomes" id="UP001212152"/>
    </source>
</evidence>
<organism evidence="2 3">
    <name type="scientific">Geranomyces variabilis</name>
    <dbReference type="NCBI Taxonomy" id="109894"/>
    <lineage>
        <taxon>Eukaryota</taxon>
        <taxon>Fungi</taxon>
        <taxon>Fungi incertae sedis</taxon>
        <taxon>Chytridiomycota</taxon>
        <taxon>Chytridiomycota incertae sedis</taxon>
        <taxon>Chytridiomycetes</taxon>
        <taxon>Spizellomycetales</taxon>
        <taxon>Powellomycetaceae</taxon>
        <taxon>Geranomyces</taxon>
    </lineage>
</organism>
<dbReference type="GO" id="GO:0016538">
    <property type="term" value="F:cyclin-dependent protein serine/threonine kinase regulator activity"/>
    <property type="evidence" value="ECO:0007669"/>
    <property type="project" value="TreeGrafter"/>
</dbReference>
<dbReference type="AlphaFoldDB" id="A0AAD5TSV8"/>
<reference evidence="2" key="1">
    <citation type="submission" date="2020-05" db="EMBL/GenBank/DDBJ databases">
        <title>Phylogenomic resolution of chytrid fungi.</title>
        <authorList>
            <person name="Stajich J.E."/>
            <person name="Amses K."/>
            <person name="Simmons R."/>
            <person name="Seto K."/>
            <person name="Myers J."/>
            <person name="Bonds A."/>
            <person name="Quandt C.A."/>
            <person name="Barry K."/>
            <person name="Liu P."/>
            <person name="Grigoriev I."/>
            <person name="Longcore J.E."/>
            <person name="James T.Y."/>
        </authorList>
    </citation>
    <scope>NUCLEOTIDE SEQUENCE</scope>
    <source>
        <strain evidence="2">JEL0379</strain>
    </source>
</reference>
<accession>A0AAD5TSV8</accession>
<dbReference type="GO" id="GO:0005634">
    <property type="term" value="C:nucleus"/>
    <property type="evidence" value="ECO:0007669"/>
    <property type="project" value="TreeGrafter"/>
</dbReference>
<feature type="compositionally biased region" description="Basic and acidic residues" evidence="1">
    <location>
        <begin position="260"/>
        <end position="272"/>
    </location>
</feature>
<dbReference type="EMBL" id="JADGJQ010000005">
    <property type="protein sequence ID" value="KAJ3183751.1"/>
    <property type="molecule type" value="Genomic_DNA"/>
</dbReference>
<feature type="region of interest" description="Disordered" evidence="1">
    <location>
        <begin position="403"/>
        <end position="491"/>
    </location>
</feature>
<dbReference type="InterPro" id="IPR013922">
    <property type="entry name" value="Cyclin_PHO80-like"/>
</dbReference>
<evidence type="ECO:0008006" key="4">
    <source>
        <dbReference type="Google" id="ProtNLM"/>
    </source>
</evidence>
<dbReference type="CDD" id="cd20558">
    <property type="entry name" value="CYCLIN_ScPCL7-like"/>
    <property type="match status" value="1"/>
</dbReference>
<name>A0AAD5TSV8_9FUNG</name>
<evidence type="ECO:0000313" key="2">
    <source>
        <dbReference type="EMBL" id="KAJ3183751.1"/>
    </source>
</evidence>
<keyword evidence="3" id="KW-1185">Reference proteome</keyword>
<feature type="region of interest" description="Disordered" evidence="1">
    <location>
        <begin position="220"/>
        <end position="272"/>
    </location>
</feature>
<dbReference type="PANTHER" id="PTHR15615">
    <property type="match status" value="1"/>
</dbReference>
<feature type="compositionally biased region" description="Acidic residues" evidence="1">
    <location>
        <begin position="516"/>
        <end position="529"/>
    </location>
</feature>
<dbReference type="Proteomes" id="UP001212152">
    <property type="component" value="Unassembled WGS sequence"/>
</dbReference>
<dbReference type="PANTHER" id="PTHR15615:SF94">
    <property type="entry name" value="PHO85 CYCLIN-6-RELATED"/>
    <property type="match status" value="1"/>
</dbReference>
<protein>
    <recommendedName>
        <fullName evidence="4">Cyclin-domain-containing protein</fullName>
    </recommendedName>
</protein>
<evidence type="ECO:0000256" key="1">
    <source>
        <dbReference type="SAM" id="MobiDB-lite"/>
    </source>
</evidence>
<feature type="region of interest" description="Disordered" evidence="1">
    <location>
        <begin position="510"/>
        <end position="529"/>
    </location>
</feature>
<proteinExistence type="predicted"/>
<gene>
    <name evidence="2" type="ORF">HDU87_005867</name>
</gene>
<dbReference type="Pfam" id="PF08613">
    <property type="entry name" value="Cyclin"/>
    <property type="match status" value="1"/>
</dbReference>
<dbReference type="Gene3D" id="1.10.472.10">
    <property type="entry name" value="Cyclin-like"/>
    <property type="match status" value="1"/>
</dbReference>
<dbReference type="GO" id="GO:0019901">
    <property type="term" value="F:protein kinase binding"/>
    <property type="evidence" value="ECO:0007669"/>
    <property type="project" value="InterPro"/>
</dbReference>
<dbReference type="GO" id="GO:0000307">
    <property type="term" value="C:cyclin-dependent protein kinase holoenzyme complex"/>
    <property type="evidence" value="ECO:0007669"/>
    <property type="project" value="TreeGrafter"/>
</dbReference>
<comment type="caution">
    <text evidence="2">The sequence shown here is derived from an EMBL/GenBank/DDBJ whole genome shotgun (WGS) entry which is preliminary data.</text>
</comment>
<sequence>MPPTFDLSGTPVAKTASLVAAHLAKVTAANDKKPGKHGLTRFHARTKPSIDLLGYANRIMKYAPCANECFLAVLIYLERMEVPARRFLSGGFADNASRRRALVAPPASRQNAPATLGSGAVLVDSYNVHRLLITGIMVAVKFHSDVFFTNLHYARVGGLPVHELNELEMEFLLSNGFDLIISVEELQFVGNQLLALENEALLSPPPLPAIPRSHTNAASLEVGASPHGTPKISTPTLPPSRGPSPMGDERINSLPVTRSAESRASDDPVTDEHCTAVTYQHSKAEIEFDGVPAARLASDLLPGPPPCLEPRYVSDCFTNLTRRFDVRQSLCVQKRDPLRSMDVVITDDGHTLVRTRDSHHDAAAATAAEHSLLFRPYSRPPVSSRSHRQPYAASTAFPAVFSPSSLHSSSPNTYQSPPRSPPSTSRLPQHHGSVYEFLPPNLPPSSPRKSSKRDERRAKIATARYPLAHYSPQQLTSPPSDSPPAAPPGDLWVRVDLPFACPPPPARGSWCQMDETCCDEDEGDDADER</sequence>